<dbReference type="Proteomes" id="UP001519271">
    <property type="component" value="Unassembled WGS sequence"/>
</dbReference>
<feature type="transmembrane region" description="Helical" evidence="1">
    <location>
        <begin position="266"/>
        <end position="288"/>
    </location>
</feature>
<keyword evidence="1" id="KW-0812">Transmembrane</keyword>
<keyword evidence="1" id="KW-1133">Transmembrane helix</keyword>
<evidence type="ECO:0000313" key="3">
    <source>
        <dbReference type="Proteomes" id="UP001519271"/>
    </source>
</evidence>
<reference evidence="2 3" key="1">
    <citation type="submission" date="2021-03" db="EMBL/GenBank/DDBJ databases">
        <title>Genomic Encyclopedia of Type Strains, Phase IV (KMG-IV): sequencing the most valuable type-strain genomes for metagenomic binning, comparative biology and taxonomic classification.</title>
        <authorList>
            <person name="Goeker M."/>
        </authorList>
    </citation>
    <scope>NUCLEOTIDE SEQUENCE [LARGE SCALE GENOMIC DNA]</scope>
    <source>
        <strain evidence="2 3">DSM 6139</strain>
    </source>
</reference>
<evidence type="ECO:0000256" key="1">
    <source>
        <dbReference type="SAM" id="Phobius"/>
    </source>
</evidence>
<dbReference type="EMBL" id="JAGGKC010000006">
    <property type="protein sequence ID" value="MBP1918502.1"/>
    <property type="molecule type" value="Genomic_DNA"/>
</dbReference>
<organism evidence="2 3">
    <name type="scientific">Youngiibacter multivorans</name>
    <dbReference type="NCBI Taxonomy" id="937251"/>
    <lineage>
        <taxon>Bacteria</taxon>
        <taxon>Bacillati</taxon>
        <taxon>Bacillota</taxon>
        <taxon>Clostridia</taxon>
        <taxon>Eubacteriales</taxon>
        <taxon>Clostridiaceae</taxon>
        <taxon>Youngiibacter</taxon>
    </lineage>
</organism>
<feature type="transmembrane region" description="Helical" evidence="1">
    <location>
        <begin position="226"/>
        <end position="246"/>
    </location>
</feature>
<proteinExistence type="predicted"/>
<evidence type="ECO:0000313" key="2">
    <source>
        <dbReference type="EMBL" id="MBP1918502.1"/>
    </source>
</evidence>
<feature type="transmembrane region" description="Helical" evidence="1">
    <location>
        <begin position="308"/>
        <end position="328"/>
    </location>
</feature>
<sequence length="335" mass="37458">MKIKNAIFLLISISILTSIGLGISIIYSDYIYNPTGFIASVNIIDSSYLSSEPGVENDIENESENIKVMLNKIDEWAKGANATIIQKNGFVAGVGFCSYSDWIKNNMNIDVNSIDKSGVYLLNDLNLYNAYVIGDVFLPETVALEILGTYDGNNTPAIINGVDFIYPLSLSTSVEGMYFTDTTEIGTLIDLFEKSGYEVLSIRQSQNMTIISLLQTLFQDNFLSKALLIALIGLCFCFIYCVLLMYRENCSLLWIHHIFGLTFKRFITAIFIILFIISLISTILLKSLLVNGLTYLNSSDINRITKSVAVTIILLISIANLIGIYYLMKQFKLRD</sequence>
<comment type="caution">
    <text evidence="2">The sequence shown here is derived from an EMBL/GenBank/DDBJ whole genome shotgun (WGS) entry which is preliminary data.</text>
</comment>
<gene>
    <name evidence="2" type="ORF">J2Z34_000978</name>
</gene>
<evidence type="ECO:0008006" key="4">
    <source>
        <dbReference type="Google" id="ProtNLM"/>
    </source>
</evidence>
<name>A0ABS4G1T4_9CLOT</name>
<keyword evidence="1" id="KW-0472">Membrane</keyword>
<protein>
    <recommendedName>
        <fullName evidence="4">MacB-like periplasmic core domain-containing protein</fullName>
    </recommendedName>
</protein>
<dbReference type="RefSeq" id="WP_209458737.1">
    <property type="nucleotide sequence ID" value="NZ_JAGGKC010000006.1"/>
</dbReference>
<accession>A0ABS4G1T4</accession>
<keyword evidence="3" id="KW-1185">Reference proteome</keyword>